<organism evidence="3 4">
    <name type="scientific">Bifidobacterium psychraerophilum</name>
    <dbReference type="NCBI Taxonomy" id="218140"/>
    <lineage>
        <taxon>Bacteria</taxon>
        <taxon>Bacillati</taxon>
        <taxon>Actinomycetota</taxon>
        <taxon>Actinomycetes</taxon>
        <taxon>Bifidobacteriales</taxon>
        <taxon>Bifidobacteriaceae</taxon>
        <taxon>Bifidobacterium</taxon>
    </lineage>
</organism>
<feature type="domain" description="Leucine rich repeat variant" evidence="2">
    <location>
        <begin position="33"/>
        <end position="89"/>
    </location>
</feature>
<dbReference type="Pfam" id="PF25591">
    <property type="entry name" value="LRV_2"/>
    <property type="match status" value="1"/>
</dbReference>
<feature type="compositionally biased region" description="Pro residues" evidence="1">
    <location>
        <begin position="23"/>
        <end position="34"/>
    </location>
</feature>
<keyword evidence="4" id="KW-1185">Reference proteome</keyword>
<dbReference type="Proteomes" id="UP000029050">
    <property type="component" value="Unassembled WGS sequence"/>
</dbReference>
<evidence type="ECO:0000256" key="1">
    <source>
        <dbReference type="SAM" id="MobiDB-lite"/>
    </source>
</evidence>
<dbReference type="RefSeq" id="WP_081884042.1">
    <property type="nucleotide sequence ID" value="NZ_JGZI01000002.1"/>
</dbReference>
<dbReference type="eggNOG" id="ENOG5031TDZ">
    <property type="taxonomic scope" value="Bacteria"/>
</dbReference>
<proteinExistence type="predicted"/>
<evidence type="ECO:0000313" key="4">
    <source>
        <dbReference type="Proteomes" id="UP000029050"/>
    </source>
</evidence>
<dbReference type="EMBL" id="JGZI01000002">
    <property type="protein sequence ID" value="KFI84328.1"/>
    <property type="molecule type" value="Genomic_DNA"/>
</dbReference>
<comment type="caution">
    <text evidence="3">The sequence shown here is derived from an EMBL/GenBank/DDBJ whole genome shotgun (WGS) entry which is preliminary data.</text>
</comment>
<protein>
    <recommendedName>
        <fullName evidence="2">Leucine rich repeat variant domain-containing protein</fullName>
    </recommendedName>
</protein>
<name>A0A087CM28_9BIFI</name>
<accession>A0A087CM28</accession>
<dbReference type="AlphaFoldDB" id="A0A087CM28"/>
<dbReference type="GeneID" id="98299446"/>
<evidence type="ECO:0000313" key="3">
    <source>
        <dbReference type="EMBL" id="KFI84328.1"/>
    </source>
</evidence>
<dbReference type="STRING" id="218140.BPSY_0205"/>
<reference evidence="3 4" key="1">
    <citation type="submission" date="2014-03" db="EMBL/GenBank/DDBJ databases">
        <title>Genomics of Bifidobacteria.</title>
        <authorList>
            <person name="Ventura M."/>
            <person name="Milani C."/>
            <person name="Lugli G.A."/>
        </authorList>
    </citation>
    <scope>NUCLEOTIDE SEQUENCE [LARGE SCALE GENOMIC DNA]</scope>
    <source>
        <strain evidence="3 4">LMG 21775</strain>
    </source>
</reference>
<feature type="region of interest" description="Disordered" evidence="1">
    <location>
        <begin position="1"/>
        <end position="44"/>
    </location>
</feature>
<dbReference type="InterPro" id="IPR057893">
    <property type="entry name" value="LRV_2"/>
</dbReference>
<evidence type="ECO:0000259" key="2">
    <source>
        <dbReference type="Pfam" id="PF25591"/>
    </source>
</evidence>
<sequence length="100" mass="10793">MKASADEDGSTQQRQGRGREAPPSAPPAPPPQPTPIHACDPRTPQSTLWEFARSYPELRRWLVANPASDAELLEYIAQSGGPGVAHALDILLESIEHGDD</sequence>
<gene>
    <name evidence="3" type="ORF">BPSY_0205</name>
</gene>
<dbReference type="OrthoDB" id="3238842at2"/>